<name>A0ABP3PJN6_9ACTN</name>
<sequence length="62" mass="6411">MLSGASSQWADTIKIAFGFGIPADQRASSSVHTGSSASGGAPWLRYKTGIRVMSSPLVVASR</sequence>
<comment type="caution">
    <text evidence="1">The sequence shown here is derived from an EMBL/GenBank/DDBJ whole genome shotgun (WGS) entry which is preliminary data.</text>
</comment>
<evidence type="ECO:0000313" key="1">
    <source>
        <dbReference type="EMBL" id="GAA0568607.1"/>
    </source>
</evidence>
<organism evidence="1 2">
    <name type="scientific">Actinomadura livida</name>
    <dbReference type="NCBI Taxonomy" id="79909"/>
    <lineage>
        <taxon>Bacteria</taxon>
        <taxon>Bacillati</taxon>
        <taxon>Actinomycetota</taxon>
        <taxon>Actinomycetes</taxon>
        <taxon>Streptosporangiales</taxon>
        <taxon>Thermomonosporaceae</taxon>
        <taxon>Actinomadura</taxon>
    </lineage>
</organism>
<gene>
    <name evidence="1" type="ORF">GCM10009546_34160</name>
</gene>
<protein>
    <submittedName>
        <fullName evidence="1">Uncharacterized protein</fullName>
    </submittedName>
</protein>
<proteinExistence type="predicted"/>
<reference evidence="2" key="1">
    <citation type="journal article" date="2019" name="Int. J. Syst. Evol. Microbiol.">
        <title>The Global Catalogue of Microorganisms (GCM) 10K type strain sequencing project: providing services to taxonomists for standard genome sequencing and annotation.</title>
        <authorList>
            <consortium name="The Broad Institute Genomics Platform"/>
            <consortium name="The Broad Institute Genome Sequencing Center for Infectious Disease"/>
            <person name="Wu L."/>
            <person name="Ma J."/>
        </authorList>
    </citation>
    <scope>NUCLEOTIDE SEQUENCE [LARGE SCALE GENOMIC DNA]</scope>
    <source>
        <strain evidence="2">JCM 10667</strain>
    </source>
</reference>
<evidence type="ECO:0000313" key="2">
    <source>
        <dbReference type="Proteomes" id="UP001501427"/>
    </source>
</evidence>
<accession>A0ABP3PJN6</accession>
<keyword evidence="2" id="KW-1185">Reference proteome</keyword>
<dbReference type="EMBL" id="BAAAHD010000026">
    <property type="protein sequence ID" value="GAA0568607.1"/>
    <property type="molecule type" value="Genomic_DNA"/>
</dbReference>
<dbReference type="Proteomes" id="UP001501427">
    <property type="component" value="Unassembled WGS sequence"/>
</dbReference>